<dbReference type="InterPro" id="IPR036291">
    <property type="entry name" value="NAD(P)-bd_dom_sf"/>
</dbReference>
<dbReference type="EMBL" id="JACHXZ010000001">
    <property type="protein sequence ID" value="MBB3167761.1"/>
    <property type="molecule type" value="Genomic_DNA"/>
</dbReference>
<dbReference type="GO" id="GO:0016491">
    <property type="term" value="F:oxidoreductase activity"/>
    <property type="evidence" value="ECO:0007669"/>
    <property type="project" value="UniProtKB-KW"/>
</dbReference>
<name>A0A839ULW3_9GAMM</name>
<comment type="similarity">
    <text evidence="1 3">Belongs to the short-chain dehydrogenases/reductases (SDR) family.</text>
</comment>
<evidence type="ECO:0000313" key="4">
    <source>
        <dbReference type="EMBL" id="MBB3167761.1"/>
    </source>
</evidence>
<evidence type="ECO:0000256" key="2">
    <source>
        <dbReference type="ARBA" id="ARBA00023002"/>
    </source>
</evidence>
<keyword evidence="2" id="KW-0560">Oxidoreductase</keyword>
<dbReference type="PROSITE" id="PS00061">
    <property type="entry name" value="ADH_SHORT"/>
    <property type="match status" value="1"/>
</dbReference>
<dbReference type="RefSeq" id="WP_183908754.1">
    <property type="nucleotide sequence ID" value="NZ_JACHXZ010000001.1"/>
</dbReference>
<dbReference type="InterPro" id="IPR020904">
    <property type="entry name" value="Sc_DH/Rdtase_CS"/>
</dbReference>
<sequence length="264" mass="27979">MADFFAGRHIWLTGASSGIGAALAQLLAERGAHLTLCARRQSVLEQVRAGLAHPERHRVVVLDLAAPEDVLAQVQGRAETDPVDMLINNAGIAQRGRADETHFSVDRRVMEVNYLGAVAMTKALMPALVASGRGVVASVASVSGLLGSQGRSAYSASKHALMGFMESLRAEMHGKLQVTVACPSWVKTQISVNSLTPAGDALGVMEPGIANGLSAEACAVAILDAIERGRDQVVIGKGISALAPTVKRFFPSIFTRMNRNRVYR</sequence>
<evidence type="ECO:0000256" key="3">
    <source>
        <dbReference type="RuleBase" id="RU000363"/>
    </source>
</evidence>
<evidence type="ECO:0000313" key="5">
    <source>
        <dbReference type="Proteomes" id="UP000559987"/>
    </source>
</evidence>
<dbReference type="AlphaFoldDB" id="A0A839ULW3"/>
<reference evidence="4 5" key="1">
    <citation type="submission" date="2020-08" db="EMBL/GenBank/DDBJ databases">
        <title>Genomic Encyclopedia of Type Strains, Phase III (KMG-III): the genomes of soil and plant-associated and newly described type strains.</title>
        <authorList>
            <person name="Whitman W."/>
        </authorList>
    </citation>
    <scope>NUCLEOTIDE SEQUENCE [LARGE SCALE GENOMIC DNA]</scope>
    <source>
        <strain evidence="4 5">CECT 8571</strain>
    </source>
</reference>
<dbReference type="Pfam" id="PF00106">
    <property type="entry name" value="adh_short"/>
    <property type="match status" value="1"/>
</dbReference>
<comment type="caution">
    <text evidence="4">The sequence shown here is derived from an EMBL/GenBank/DDBJ whole genome shotgun (WGS) entry which is preliminary data.</text>
</comment>
<dbReference type="Proteomes" id="UP000559987">
    <property type="component" value="Unassembled WGS sequence"/>
</dbReference>
<dbReference type="PANTHER" id="PTHR44196">
    <property type="entry name" value="DEHYDROGENASE/REDUCTASE SDR FAMILY MEMBER 7B"/>
    <property type="match status" value="1"/>
</dbReference>
<accession>A0A839ULW3</accession>
<keyword evidence="5" id="KW-1185">Reference proteome</keyword>
<gene>
    <name evidence="4" type="ORF">FHS30_000937</name>
</gene>
<dbReference type="InterPro" id="IPR002347">
    <property type="entry name" value="SDR_fam"/>
</dbReference>
<dbReference type="SUPFAM" id="SSF51735">
    <property type="entry name" value="NAD(P)-binding Rossmann-fold domains"/>
    <property type="match status" value="1"/>
</dbReference>
<dbReference type="PRINTS" id="PR00080">
    <property type="entry name" value="SDRFAMILY"/>
</dbReference>
<proteinExistence type="inferred from homology"/>
<dbReference type="GO" id="GO:0016020">
    <property type="term" value="C:membrane"/>
    <property type="evidence" value="ECO:0007669"/>
    <property type="project" value="TreeGrafter"/>
</dbReference>
<organism evidence="4 5">
    <name type="scientific">Simiduia aestuariiviva</name>
    <dbReference type="NCBI Taxonomy" id="1510459"/>
    <lineage>
        <taxon>Bacteria</taxon>
        <taxon>Pseudomonadati</taxon>
        <taxon>Pseudomonadota</taxon>
        <taxon>Gammaproteobacteria</taxon>
        <taxon>Cellvibrionales</taxon>
        <taxon>Cellvibrionaceae</taxon>
        <taxon>Simiduia</taxon>
    </lineage>
</organism>
<protein>
    <submittedName>
        <fullName evidence="4">Short-subunit dehydrogenase</fullName>
    </submittedName>
</protein>
<dbReference type="PRINTS" id="PR00081">
    <property type="entry name" value="GDHRDH"/>
</dbReference>
<dbReference type="Gene3D" id="3.40.50.720">
    <property type="entry name" value="NAD(P)-binding Rossmann-like Domain"/>
    <property type="match status" value="1"/>
</dbReference>
<dbReference type="PANTHER" id="PTHR44196:SF1">
    <property type="entry name" value="DEHYDROGENASE_REDUCTASE SDR FAMILY MEMBER 7B"/>
    <property type="match status" value="1"/>
</dbReference>
<evidence type="ECO:0000256" key="1">
    <source>
        <dbReference type="ARBA" id="ARBA00006484"/>
    </source>
</evidence>